<dbReference type="GO" id="GO:0043565">
    <property type="term" value="F:sequence-specific DNA binding"/>
    <property type="evidence" value="ECO:0007669"/>
    <property type="project" value="InterPro"/>
</dbReference>
<keyword evidence="2" id="KW-0238">DNA-binding</keyword>
<keyword evidence="1" id="KW-0805">Transcription regulation</keyword>
<evidence type="ECO:0000313" key="6">
    <source>
        <dbReference type="EMBL" id="ACL75352.1"/>
    </source>
</evidence>
<dbReference type="Gene3D" id="3.30.450.20">
    <property type="entry name" value="PAS domain"/>
    <property type="match status" value="1"/>
</dbReference>
<dbReference type="Pfam" id="PF12833">
    <property type="entry name" value="HTH_18"/>
    <property type="match status" value="1"/>
</dbReference>
<keyword evidence="4" id="KW-0812">Transmembrane</keyword>
<feature type="transmembrane region" description="Helical" evidence="4">
    <location>
        <begin position="21"/>
        <end position="44"/>
    </location>
</feature>
<dbReference type="RefSeq" id="WP_015924509.1">
    <property type="nucleotide sequence ID" value="NC_011898.1"/>
</dbReference>
<sequence length="779" mass="89148">MIISHLRKIFKVLSVRASKKYLLKYFITYFAVLIVPLIIGYAYYVNAYKIVYSDAINENNAILRQASSILEQRFGEADSMANQIVTNSNVNAFQGIHDPLRYPNSYSIIRTRNSLTNYNTSNKFVWNYFIFFNKSEMVMNNEISYTYEQFYKRYMSFKGIPYEKWYRTITENLCEGGLSEEIGAELYNYTPSGTVGMTIVTYSKPLISYGQNDGFVMLVINKKEISELLSSINTDNGGVTYIENNDGKIITYFSGEKCDIQAVQASVNKSFTGSENSSEISINGKKMMVNYIKTNNDGFKYVAVQSKKVVLEKANNLKVIIYVVLLISILLGTLISYYMAKRSAKPLQDILNNIQISEISEDAFKNIKYTLSELGNNNRNLKRTIDEQIPILKTTFLTRLINGEFNSQEEIGKIARCIRLNFKNSVYCTVIFKFDTDVNNYDTLELTIVNSFKQLLREILGRVVPDALICDLDEQQLVMLVVYPASQKGQLNPYIEDMAARLKQEMPKNLFESLLISCGNIVDQLNDIPISFENAKLAFKINSANRHSNILWYAGTGNYTVNYYFPTDLQTKLINNVKAGDKGAVKSILNLLFNKNFIDSNLSTSLHKLFIYELLGIIIKLWNQIGFDEKTYNYIISNTDNIDKYSELKQIKIITDSYYMLCEIINGQSDKQYLNTNNQIIEYINEFYHDCNISLASIASQFNMNESYLSYIFKQQSGIKLSSYIENLRIQKAKELLRSTALPISEIAVKTGYFSTNTFCRAFKRVTGINATTFRGSNA</sequence>
<protein>
    <submittedName>
        <fullName evidence="6">Transcriptional regulator, AraC family</fullName>
    </submittedName>
</protein>
<organism evidence="6 7">
    <name type="scientific">Ruminiclostridium cellulolyticum (strain ATCC 35319 / DSM 5812 / JCM 6584 / H10)</name>
    <name type="common">Clostridium cellulolyticum</name>
    <dbReference type="NCBI Taxonomy" id="394503"/>
    <lineage>
        <taxon>Bacteria</taxon>
        <taxon>Bacillati</taxon>
        <taxon>Bacillota</taxon>
        <taxon>Clostridia</taxon>
        <taxon>Eubacteriales</taxon>
        <taxon>Oscillospiraceae</taxon>
        <taxon>Ruminiclostridium</taxon>
    </lineage>
</organism>
<dbReference type="PROSITE" id="PS00041">
    <property type="entry name" value="HTH_ARAC_FAMILY_1"/>
    <property type="match status" value="1"/>
</dbReference>
<evidence type="ECO:0000256" key="1">
    <source>
        <dbReference type="ARBA" id="ARBA00023015"/>
    </source>
</evidence>
<feature type="transmembrane region" description="Helical" evidence="4">
    <location>
        <begin position="319"/>
        <end position="340"/>
    </location>
</feature>
<feature type="domain" description="HTH araC/xylS-type" evidence="5">
    <location>
        <begin position="678"/>
        <end position="777"/>
    </location>
</feature>
<dbReference type="AlphaFoldDB" id="B8I992"/>
<keyword evidence="3" id="KW-0804">Transcription</keyword>
<dbReference type="OrthoDB" id="253601at2"/>
<dbReference type="PROSITE" id="PS01124">
    <property type="entry name" value="HTH_ARAC_FAMILY_2"/>
    <property type="match status" value="1"/>
</dbReference>
<evidence type="ECO:0000259" key="5">
    <source>
        <dbReference type="PROSITE" id="PS01124"/>
    </source>
</evidence>
<dbReference type="Gene3D" id="1.10.10.60">
    <property type="entry name" value="Homeodomain-like"/>
    <property type="match status" value="2"/>
</dbReference>
<dbReference type="STRING" id="394503.Ccel_0990"/>
<dbReference type="PANTHER" id="PTHR43280:SF2">
    <property type="entry name" value="HTH-TYPE TRANSCRIPTIONAL REGULATOR EXSA"/>
    <property type="match status" value="1"/>
</dbReference>
<dbReference type="Proteomes" id="UP000001349">
    <property type="component" value="Chromosome"/>
</dbReference>
<name>B8I992_RUMCH</name>
<keyword evidence="7" id="KW-1185">Reference proteome</keyword>
<dbReference type="SMART" id="SM00342">
    <property type="entry name" value="HTH_ARAC"/>
    <property type="match status" value="1"/>
</dbReference>
<dbReference type="GO" id="GO:0003700">
    <property type="term" value="F:DNA-binding transcription factor activity"/>
    <property type="evidence" value="ECO:0007669"/>
    <property type="project" value="InterPro"/>
</dbReference>
<dbReference type="eggNOG" id="COG2207">
    <property type="taxonomic scope" value="Bacteria"/>
</dbReference>
<dbReference type="InterPro" id="IPR018062">
    <property type="entry name" value="HTH_AraC-typ_CS"/>
</dbReference>
<evidence type="ECO:0000256" key="3">
    <source>
        <dbReference type="ARBA" id="ARBA00023163"/>
    </source>
</evidence>
<dbReference type="HOGENOM" id="CLU_019175_1_0_9"/>
<reference evidence="6 7" key="1">
    <citation type="submission" date="2009-01" db="EMBL/GenBank/DDBJ databases">
        <title>Complete sequence of Clostridium cellulolyticum H10.</title>
        <authorList>
            <consortium name="US DOE Joint Genome Institute"/>
            <person name="Lucas S."/>
            <person name="Copeland A."/>
            <person name="Lapidus A."/>
            <person name="Glavina del Rio T."/>
            <person name="Dalin E."/>
            <person name="Tice H."/>
            <person name="Bruce D."/>
            <person name="Goodwin L."/>
            <person name="Pitluck S."/>
            <person name="Chertkov O."/>
            <person name="Saunders E."/>
            <person name="Brettin T."/>
            <person name="Detter J.C."/>
            <person name="Han C."/>
            <person name="Larimer F."/>
            <person name="Land M."/>
            <person name="Hauser L."/>
            <person name="Kyrpides N."/>
            <person name="Ivanova N."/>
            <person name="Zhou J."/>
            <person name="Richardson P."/>
        </authorList>
    </citation>
    <scope>NUCLEOTIDE SEQUENCE [LARGE SCALE GENOMIC DNA]</scope>
    <source>
        <strain evidence="7">ATCC 35319 / DSM 5812 / JCM 6584 / H10</strain>
    </source>
</reference>
<dbReference type="SUPFAM" id="SSF46689">
    <property type="entry name" value="Homeodomain-like"/>
    <property type="match status" value="1"/>
</dbReference>
<evidence type="ECO:0000256" key="2">
    <source>
        <dbReference type="ARBA" id="ARBA00023125"/>
    </source>
</evidence>
<proteinExistence type="predicted"/>
<keyword evidence="4" id="KW-0472">Membrane</keyword>
<gene>
    <name evidence="6" type="ordered locus">Ccel_0990</name>
</gene>
<dbReference type="KEGG" id="cce:Ccel_0990"/>
<dbReference type="PANTHER" id="PTHR43280">
    <property type="entry name" value="ARAC-FAMILY TRANSCRIPTIONAL REGULATOR"/>
    <property type="match status" value="1"/>
</dbReference>
<dbReference type="InterPro" id="IPR009057">
    <property type="entry name" value="Homeodomain-like_sf"/>
</dbReference>
<dbReference type="InterPro" id="IPR041522">
    <property type="entry name" value="CdaR_GGDEF"/>
</dbReference>
<dbReference type="EMBL" id="CP001348">
    <property type="protein sequence ID" value="ACL75352.1"/>
    <property type="molecule type" value="Genomic_DNA"/>
</dbReference>
<evidence type="ECO:0000256" key="4">
    <source>
        <dbReference type="SAM" id="Phobius"/>
    </source>
</evidence>
<accession>B8I992</accession>
<dbReference type="InterPro" id="IPR018060">
    <property type="entry name" value="HTH_AraC"/>
</dbReference>
<evidence type="ECO:0000313" key="7">
    <source>
        <dbReference type="Proteomes" id="UP000001349"/>
    </source>
</evidence>
<keyword evidence="4" id="KW-1133">Transmembrane helix</keyword>
<dbReference type="Pfam" id="PF17853">
    <property type="entry name" value="GGDEF_2"/>
    <property type="match status" value="1"/>
</dbReference>